<evidence type="ECO:0000256" key="5">
    <source>
        <dbReference type="ARBA" id="ARBA00022917"/>
    </source>
</evidence>
<evidence type="ECO:0000256" key="2">
    <source>
        <dbReference type="ARBA" id="ARBA00017872"/>
    </source>
</evidence>
<dbReference type="EMBL" id="AP024086">
    <property type="protein sequence ID" value="BCL60739.1"/>
    <property type="molecule type" value="Genomic_DNA"/>
</dbReference>
<dbReference type="CDD" id="cd04170">
    <property type="entry name" value="EF-G_bact"/>
    <property type="match status" value="1"/>
</dbReference>
<dbReference type="FunFam" id="3.30.70.240:FF:000001">
    <property type="entry name" value="Elongation factor G"/>
    <property type="match status" value="1"/>
</dbReference>
<dbReference type="RefSeq" id="WP_268907527.1">
    <property type="nucleotide sequence ID" value="NZ_AP024086.1"/>
</dbReference>
<evidence type="ECO:0000256" key="4">
    <source>
        <dbReference type="ARBA" id="ARBA00022768"/>
    </source>
</evidence>
<dbReference type="Pfam" id="PF14492">
    <property type="entry name" value="EFG_III"/>
    <property type="match status" value="1"/>
</dbReference>
<dbReference type="Pfam" id="PF00679">
    <property type="entry name" value="EFG_C"/>
    <property type="match status" value="1"/>
</dbReference>
<evidence type="ECO:0000256" key="3">
    <source>
        <dbReference type="ARBA" id="ARBA00022741"/>
    </source>
</evidence>
<comment type="similarity">
    <text evidence="1">Belongs to the TRAFAC class translation factor GTPase superfamily. Classic translation factor GTPase family. EF-G/EF-2 subfamily.</text>
</comment>
<keyword evidence="11" id="KW-1185">Reference proteome</keyword>
<dbReference type="InterPro" id="IPR000795">
    <property type="entry name" value="T_Tr_GTP-bd_dom"/>
</dbReference>
<dbReference type="SMART" id="SM00838">
    <property type="entry name" value="EFG_C"/>
    <property type="match status" value="1"/>
</dbReference>
<dbReference type="CDD" id="cd03713">
    <property type="entry name" value="EFG_mtEFG_C"/>
    <property type="match status" value="1"/>
</dbReference>
<dbReference type="FunFam" id="3.30.230.10:FF:000003">
    <property type="entry name" value="Elongation factor G"/>
    <property type="match status" value="1"/>
</dbReference>
<dbReference type="NCBIfam" id="TIGR00231">
    <property type="entry name" value="small_GTP"/>
    <property type="match status" value="1"/>
</dbReference>
<dbReference type="InterPro" id="IPR005517">
    <property type="entry name" value="Transl_elong_EFG/EF2_IV"/>
</dbReference>
<dbReference type="InterPro" id="IPR053905">
    <property type="entry name" value="EF-G-like_DII"/>
</dbReference>
<dbReference type="GO" id="GO:0005525">
    <property type="term" value="F:GTP binding"/>
    <property type="evidence" value="ECO:0007669"/>
    <property type="project" value="UniProtKB-UniRule"/>
</dbReference>
<dbReference type="NCBIfam" id="NF009381">
    <property type="entry name" value="PRK12740.1-5"/>
    <property type="match status" value="1"/>
</dbReference>
<dbReference type="GO" id="GO:0003924">
    <property type="term" value="F:GTPase activity"/>
    <property type="evidence" value="ECO:0007669"/>
    <property type="project" value="InterPro"/>
</dbReference>
<dbReference type="PANTHER" id="PTHR43261:SF7">
    <property type="entry name" value="ELONGATION FACTOR G-LIKE PROTEIN"/>
    <property type="match status" value="1"/>
</dbReference>
<keyword evidence="3" id="KW-0547">Nucleotide-binding</keyword>
<dbReference type="InterPro" id="IPR005225">
    <property type="entry name" value="Small_GTP-bd"/>
</dbReference>
<dbReference type="PANTHER" id="PTHR43261">
    <property type="entry name" value="TRANSLATION ELONGATION FACTOR G-RELATED"/>
    <property type="match status" value="1"/>
</dbReference>
<evidence type="ECO:0000313" key="10">
    <source>
        <dbReference type="EMBL" id="BCL60739.1"/>
    </source>
</evidence>
<keyword evidence="4 10" id="KW-0251">Elongation factor</keyword>
<proteinExistence type="inferred from homology"/>
<name>A0A8D5JGX7_9BACT</name>
<dbReference type="NCBIfam" id="TIGR00484">
    <property type="entry name" value="EF-G"/>
    <property type="match status" value="1"/>
</dbReference>
<dbReference type="SMART" id="SM00889">
    <property type="entry name" value="EFG_IV"/>
    <property type="match status" value="1"/>
</dbReference>
<keyword evidence="6" id="KW-0342">GTP-binding</keyword>
<evidence type="ECO:0000256" key="1">
    <source>
        <dbReference type="ARBA" id="ARBA00005870"/>
    </source>
</evidence>
<evidence type="ECO:0000313" key="11">
    <source>
        <dbReference type="Proteomes" id="UP000826725"/>
    </source>
</evidence>
<reference evidence="10" key="1">
    <citation type="submission" date="2020-09" db="EMBL/GenBank/DDBJ databases">
        <title>Desulfogranum mesoprofundum gen. nov., sp. nov., a novel mesophilic, sulfate-reducing chemolithoautotroph isolated from a deep-sea hydrothermal vent chimney in the Suiyo Seamount.</title>
        <authorList>
            <person name="Hashimoto Y."/>
            <person name="Nakagawa S."/>
        </authorList>
    </citation>
    <scope>NUCLEOTIDE SEQUENCE</scope>
    <source>
        <strain evidence="10">KT2</strain>
    </source>
</reference>
<feature type="domain" description="Tr-type G" evidence="9">
    <location>
        <begin position="5"/>
        <end position="278"/>
    </location>
</feature>
<evidence type="ECO:0000256" key="6">
    <source>
        <dbReference type="ARBA" id="ARBA00023134"/>
    </source>
</evidence>
<dbReference type="GO" id="GO:0003746">
    <property type="term" value="F:translation elongation factor activity"/>
    <property type="evidence" value="ECO:0007669"/>
    <property type="project" value="UniProtKB-UniRule"/>
</dbReference>
<dbReference type="InterPro" id="IPR035649">
    <property type="entry name" value="EFG_V"/>
</dbReference>
<keyword evidence="5" id="KW-0648">Protein biosynthesis</keyword>
<dbReference type="AlphaFoldDB" id="A0A8D5JGX7"/>
<dbReference type="NCBIfam" id="NF009379">
    <property type="entry name" value="PRK12740.1-3"/>
    <property type="match status" value="1"/>
</dbReference>
<dbReference type="GO" id="GO:0032790">
    <property type="term" value="P:ribosome disassembly"/>
    <property type="evidence" value="ECO:0007669"/>
    <property type="project" value="TreeGrafter"/>
</dbReference>
<protein>
    <recommendedName>
        <fullName evidence="2 8">Elongation factor G</fullName>
    </recommendedName>
</protein>
<dbReference type="CDD" id="cd01434">
    <property type="entry name" value="EFG_mtEFG1_IV"/>
    <property type="match status" value="1"/>
</dbReference>
<dbReference type="PROSITE" id="PS51722">
    <property type="entry name" value="G_TR_2"/>
    <property type="match status" value="1"/>
</dbReference>
<dbReference type="CDD" id="cd04088">
    <property type="entry name" value="EFG_mtEFG_II"/>
    <property type="match status" value="1"/>
</dbReference>
<organism evidence="10 11">
    <name type="scientific">Desulfomarina profundi</name>
    <dbReference type="NCBI Taxonomy" id="2772557"/>
    <lineage>
        <taxon>Bacteria</taxon>
        <taxon>Pseudomonadati</taxon>
        <taxon>Thermodesulfobacteriota</taxon>
        <taxon>Desulfobulbia</taxon>
        <taxon>Desulfobulbales</taxon>
        <taxon>Desulfobulbaceae</taxon>
        <taxon>Desulfomarina</taxon>
    </lineage>
</organism>
<accession>A0A8D5JGX7</accession>
<dbReference type="Pfam" id="PF22042">
    <property type="entry name" value="EF-G_D2"/>
    <property type="match status" value="1"/>
</dbReference>
<dbReference type="InterPro" id="IPR004540">
    <property type="entry name" value="Transl_elong_EFG/EF2"/>
</dbReference>
<evidence type="ECO:0000256" key="8">
    <source>
        <dbReference type="NCBIfam" id="TIGR00484"/>
    </source>
</evidence>
<sequence length="685" mass="74719">MQDTNMIRNIAIFGHGNCGKTSLAEAMLFTAGKINRLGKVDDGSSVMDYEDEEINRNISISSSFNNYTWKKHTIYLTDTPGDDNFLNEALFSSYVCDGALFTIGAVLGVKGQTVKFANIVKANNIPTIIAVNKMDRERADFSKTLEEMKSSLPFTPVVLQLPIGAEDDFRGFVDILEEKAYLFDGDKGGVTPTDIPSDLADDVAVYRESLMENVAETDDDLIEKFLEEGELGIDDMKTGLKNGVLSGDITPVCVCAATKNFGTAPLLDAINTFMPSPTDGEPLTAVKPESEETVEIKRSVDEPFTALVFKTMADPYAGRLTIFRVFSGILEGDSFYNASKKESERFGQLYLLEGKDQKPVDSAGPGMIVAVAKLKETGTGDTLCDAANPVLFKRPEPLKPVISFAVSAKKGEEEKVFSSITKMLDEDLTLKLTRQQQTKQVLLSGVGQVHLDVVGSRIKRKFGVELELNTPKIPYMETIRSSARVQGKHKKQSGGRGQYGDCWIEISPLPGGGYEFEDKIVGGVIPQQYRPAVDKGIQEAMEKGVLAGYPVIDVKIVLVDGSFHNVDSSEMAFKIAGSLAFKKGAQEAGLVLLEPYMNMEIRVGKDNVGDVMGDLNSRRGKVMGMDSDENSEIINAQVPQAEILSYATDLTSMTGGLGTFTMEFSHYEEVPGQIAEKIIAEANKE</sequence>
<gene>
    <name evidence="10" type="primary">fusA-1</name>
    <name evidence="10" type="ORF">DGMP_14320</name>
</gene>
<evidence type="ECO:0000256" key="7">
    <source>
        <dbReference type="ARBA" id="ARBA00024731"/>
    </source>
</evidence>
<evidence type="ECO:0000259" key="9">
    <source>
        <dbReference type="PROSITE" id="PS51722"/>
    </source>
</evidence>
<dbReference type="InterPro" id="IPR041095">
    <property type="entry name" value="EFG_II"/>
</dbReference>
<dbReference type="InterPro" id="IPR000640">
    <property type="entry name" value="EFG_V-like"/>
</dbReference>
<dbReference type="InterPro" id="IPR047872">
    <property type="entry name" value="EFG_IV"/>
</dbReference>
<dbReference type="Pfam" id="PF00009">
    <property type="entry name" value="GTP_EFTU"/>
    <property type="match status" value="1"/>
</dbReference>
<dbReference type="Proteomes" id="UP000826725">
    <property type="component" value="Chromosome"/>
</dbReference>
<dbReference type="NCBIfam" id="NF009891">
    <property type="entry name" value="PRK13351.1-1"/>
    <property type="match status" value="1"/>
</dbReference>
<dbReference type="Pfam" id="PF03764">
    <property type="entry name" value="EFG_IV"/>
    <property type="match status" value="1"/>
</dbReference>
<dbReference type="KEGG" id="dbk:DGMP_14320"/>
<comment type="function">
    <text evidence="7">Catalyzes the GTP-dependent ribosomal translocation step during translation elongation. During this step, the ribosome changes from the pre-translocational (PRE) to the post-translocational (POST) state as the newly formed A-site-bound peptidyl-tRNA and P-site-bound deacylated tRNA move to the P and E sites, respectively. Catalyzes the coordinated movement of the two tRNA molecules, the mRNA and conformational changes in the ribosome.</text>
</comment>